<reference evidence="1 2" key="1">
    <citation type="submission" date="2019-02" db="EMBL/GenBank/DDBJ databases">
        <title>Deep-cultivation of Planctomycetes and their phenomic and genomic characterization uncovers novel biology.</title>
        <authorList>
            <person name="Wiegand S."/>
            <person name="Jogler M."/>
            <person name="Boedeker C."/>
            <person name="Pinto D."/>
            <person name="Vollmers J."/>
            <person name="Rivas-Marin E."/>
            <person name="Kohn T."/>
            <person name="Peeters S.H."/>
            <person name="Heuer A."/>
            <person name="Rast P."/>
            <person name="Oberbeckmann S."/>
            <person name="Bunk B."/>
            <person name="Jeske O."/>
            <person name="Meyerdierks A."/>
            <person name="Storesund J.E."/>
            <person name="Kallscheuer N."/>
            <person name="Luecker S."/>
            <person name="Lage O.M."/>
            <person name="Pohl T."/>
            <person name="Merkel B.J."/>
            <person name="Hornburger P."/>
            <person name="Mueller R.-W."/>
            <person name="Bruemmer F."/>
            <person name="Labrenz M."/>
            <person name="Spormann A.M."/>
            <person name="Op den Camp H."/>
            <person name="Overmann J."/>
            <person name="Amann R."/>
            <person name="Jetten M.S.M."/>
            <person name="Mascher T."/>
            <person name="Medema M.H."/>
            <person name="Devos D.P."/>
            <person name="Kaster A.-K."/>
            <person name="Ovreas L."/>
            <person name="Rohde M."/>
            <person name="Galperin M.Y."/>
            <person name="Jogler C."/>
        </authorList>
    </citation>
    <scope>NUCLEOTIDE SEQUENCE [LARGE SCALE GENOMIC DNA]</scope>
    <source>
        <strain evidence="1 2">Pan216</strain>
    </source>
</reference>
<dbReference type="Proteomes" id="UP000317093">
    <property type="component" value="Chromosome"/>
</dbReference>
<dbReference type="EMBL" id="CP036279">
    <property type="protein sequence ID" value="QDU63924.1"/>
    <property type="molecule type" value="Genomic_DNA"/>
</dbReference>
<organism evidence="1 2">
    <name type="scientific">Kolteria novifilia</name>
    <dbReference type="NCBI Taxonomy" id="2527975"/>
    <lineage>
        <taxon>Bacteria</taxon>
        <taxon>Pseudomonadati</taxon>
        <taxon>Planctomycetota</taxon>
        <taxon>Planctomycetia</taxon>
        <taxon>Kolteriales</taxon>
        <taxon>Kolteriaceae</taxon>
        <taxon>Kolteria</taxon>
    </lineage>
</organism>
<gene>
    <name evidence="1" type="ORF">Pan216_48050</name>
</gene>
<evidence type="ECO:0008006" key="3">
    <source>
        <dbReference type="Google" id="ProtNLM"/>
    </source>
</evidence>
<protein>
    <recommendedName>
        <fullName evidence="3">FG-GAP repeat protein</fullName>
    </recommendedName>
</protein>
<name>A0A518BAB4_9BACT</name>
<accession>A0A518BAB4</accession>
<dbReference type="AlphaFoldDB" id="A0A518BAB4"/>
<dbReference type="KEGG" id="knv:Pan216_48050"/>
<evidence type="ECO:0000313" key="2">
    <source>
        <dbReference type="Proteomes" id="UP000317093"/>
    </source>
</evidence>
<evidence type="ECO:0000313" key="1">
    <source>
        <dbReference type="EMBL" id="QDU63924.1"/>
    </source>
</evidence>
<sequence length="358" mass="37175">MRFWSHPKSCSTGRSLRGAASAPTVGRAVGDTLWVEGLEDRCVPATGLGPQLDVDPVDAGAADVTASVSGGFALDGIGLYRPSAAEFVFNTSNVFEFDANQVFSIGFGSVGDQGFVGDFTGDGVPNVAVYRDISPTEPGFFIINTSPINQFDPNAFVTTPQIGNGDEVVFAGDWSGDGIDGLGLYRNADATYVTIGLPAISAGQTGEITLGAIHNIVFGNPSSTGNPTDPPAVGSFRSDYAADQIGFGAQGTLDLADVDISTLPAGNHSITEFFNPEPTVFGTTGDMQIAGEWVEDDNGLDQRAVFRVDTSTFSISSGSQPNIGFGVAGDVGIAGRWVGLSLEAASEEGLIDQFFEEL</sequence>
<keyword evidence="2" id="KW-1185">Reference proteome</keyword>
<proteinExistence type="predicted"/>